<dbReference type="Gene3D" id="1.10.10.60">
    <property type="entry name" value="Homeodomain-like"/>
    <property type="match status" value="1"/>
</dbReference>
<dbReference type="Proteomes" id="UP001365846">
    <property type="component" value="Unassembled WGS sequence"/>
</dbReference>
<keyword evidence="8" id="KW-1185">Reference proteome</keyword>
<evidence type="ECO:0000313" key="7">
    <source>
        <dbReference type="EMBL" id="MEJ8813422.1"/>
    </source>
</evidence>
<name>A0ABU8VJS1_9BURK</name>
<comment type="similarity">
    <text evidence="1">Belongs to the site-specific recombinase resolvase family.</text>
</comment>
<dbReference type="CDD" id="cd03768">
    <property type="entry name" value="SR_ResInv"/>
    <property type="match status" value="1"/>
</dbReference>
<sequence>MNAQRKTPSHPATGQRIGYVRVSSVDQNDARQLDGVDLDKTFTDKASGKDTDRPQLKAMREYVREGDHLYVHSMDRLSRSLKDLQAVVEDLTGRGVSVSFVKEGMTFTGNDDPMATLMLQLLGAVGQFERALIKERQREGIAIAKTQGAYKGRKPALDAEAAASLRDMAARGIPKTDIAATLGISRASVYEYLKASAR</sequence>
<feature type="active site" description="O-(5'-phospho-DNA)-serine intermediate" evidence="5">
    <location>
        <position position="23"/>
    </location>
</feature>
<evidence type="ECO:0000256" key="1">
    <source>
        <dbReference type="ARBA" id="ARBA00009913"/>
    </source>
</evidence>
<keyword evidence="4" id="KW-0233">DNA recombination</keyword>
<keyword evidence="3" id="KW-0238">DNA-binding</keyword>
<reference evidence="7 8" key="1">
    <citation type="submission" date="2024-03" db="EMBL/GenBank/DDBJ databases">
        <title>Novel species of the genus Variovorax.</title>
        <authorList>
            <person name="Liu Q."/>
            <person name="Xin Y.-H."/>
        </authorList>
    </citation>
    <scope>NUCLEOTIDE SEQUENCE [LARGE SCALE GENOMIC DNA]</scope>
    <source>
        <strain evidence="7 8">KACC 18899</strain>
    </source>
</reference>
<dbReference type="EMBL" id="JBBKZU010000008">
    <property type="protein sequence ID" value="MEJ8813422.1"/>
    <property type="molecule type" value="Genomic_DNA"/>
</dbReference>
<organism evidence="7 8">
    <name type="scientific">Variovorax ureilyticus</name>
    <dbReference type="NCBI Taxonomy" id="1836198"/>
    <lineage>
        <taxon>Bacteria</taxon>
        <taxon>Pseudomonadati</taxon>
        <taxon>Pseudomonadota</taxon>
        <taxon>Betaproteobacteria</taxon>
        <taxon>Burkholderiales</taxon>
        <taxon>Comamonadaceae</taxon>
        <taxon>Variovorax</taxon>
    </lineage>
</organism>
<accession>A0ABU8VJS1</accession>
<dbReference type="SMART" id="SM00857">
    <property type="entry name" value="Resolvase"/>
    <property type="match status" value="1"/>
</dbReference>
<dbReference type="InterPro" id="IPR006119">
    <property type="entry name" value="Resolv_N"/>
</dbReference>
<evidence type="ECO:0000259" key="6">
    <source>
        <dbReference type="PROSITE" id="PS51736"/>
    </source>
</evidence>
<feature type="domain" description="Resolvase/invertase-type recombinase catalytic" evidence="6">
    <location>
        <begin position="15"/>
        <end position="148"/>
    </location>
</feature>
<proteinExistence type="inferred from homology"/>
<keyword evidence="2" id="KW-0229">DNA integration</keyword>
<dbReference type="Pfam" id="PF02796">
    <property type="entry name" value="HTH_7"/>
    <property type="match status" value="1"/>
</dbReference>
<dbReference type="Gene3D" id="3.40.50.1390">
    <property type="entry name" value="Resolvase, N-terminal catalytic domain"/>
    <property type="match status" value="1"/>
</dbReference>
<evidence type="ECO:0000256" key="3">
    <source>
        <dbReference type="ARBA" id="ARBA00023125"/>
    </source>
</evidence>
<dbReference type="PANTHER" id="PTHR30461">
    <property type="entry name" value="DNA-INVERTASE FROM LAMBDOID PROPHAGE"/>
    <property type="match status" value="1"/>
</dbReference>
<dbReference type="InterPro" id="IPR036162">
    <property type="entry name" value="Resolvase-like_N_sf"/>
</dbReference>
<dbReference type="CDD" id="cd00569">
    <property type="entry name" value="HTH_Hin_like"/>
    <property type="match status" value="1"/>
</dbReference>
<evidence type="ECO:0000256" key="2">
    <source>
        <dbReference type="ARBA" id="ARBA00022908"/>
    </source>
</evidence>
<dbReference type="InterPro" id="IPR009057">
    <property type="entry name" value="Homeodomain-like_sf"/>
</dbReference>
<dbReference type="SUPFAM" id="SSF53041">
    <property type="entry name" value="Resolvase-like"/>
    <property type="match status" value="1"/>
</dbReference>
<dbReference type="InterPro" id="IPR006120">
    <property type="entry name" value="Resolvase_HTH_dom"/>
</dbReference>
<dbReference type="PROSITE" id="PS00397">
    <property type="entry name" value="RECOMBINASES_1"/>
    <property type="match status" value="1"/>
</dbReference>
<gene>
    <name evidence="7" type="ORF">WKW77_20210</name>
</gene>
<dbReference type="RefSeq" id="WP_340358655.1">
    <property type="nucleotide sequence ID" value="NZ_JBBKZU010000008.1"/>
</dbReference>
<evidence type="ECO:0000313" key="8">
    <source>
        <dbReference type="Proteomes" id="UP001365846"/>
    </source>
</evidence>
<dbReference type="InterPro" id="IPR050639">
    <property type="entry name" value="SSR_resolvase"/>
</dbReference>
<dbReference type="InterPro" id="IPR006118">
    <property type="entry name" value="Recombinase_CS"/>
</dbReference>
<dbReference type="PANTHER" id="PTHR30461:SF26">
    <property type="entry name" value="RESOLVASE HOMOLOG YNEB"/>
    <property type="match status" value="1"/>
</dbReference>
<protein>
    <submittedName>
        <fullName evidence="7">Recombinase family protein</fullName>
    </submittedName>
</protein>
<comment type="caution">
    <text evidence="7">The sequence shown here is derived from an EMBL/GenBank/DDBJ whole genome shotgun (WGS) entry which is preliminary data.</text>
</comment>
<evidence type="ECO:0000256" key="4">
    <source>
        <dbReference type="ARBA" id="ARBA00023172"/>
    </source>
</evidence>
<evidence type="ECO:0000256" key="5">
    <source>
        <dbReference type="PROSITE-ProRule" id="PRU10137"/>
    </source>
</evidence>
<dbReference type="PROSITE" id="PS51736">
    <property type="entry name" value="RECOMBINASES_3"/>
    <property type="match status" value="1"/>
</dbReference>
<dbReference type="Pfam" id="PF00239">
    <property type="entry name" value="Resolvase"/>
    <property type="match status" value="1"/>
</dbReference>
<dbReference type="SUPFAM" id="SSF46689">
    <property type="entry name" value="Homeodomain-like"/>
    <property type="match status" value="1"/>
</dbReference>